<dbReference type="InterPro" id="IPR029058">
    <property type="entry name" value="AB_hydrolase_fold"/>
</dbReference>
<keyword evidence="2" id="KW-1185">Reference proteome</keyword>
<accession>A0A0R1YL83</accession>
<gene>
    <name evidence="1" type="ORF">FC39_GL000596</name>
</gene>
<dbReference type="Pfam" id="PF11187">
    <property type="entry name" value="Mbeg1-like"/>
    <property type="match status" value="1"/>
</dbReference>
<dbReference type="PATRIC" id="fig|1423754.3.peg.616"/>
<organism evidence="1 2">
    <name type="scientific">Lactobacillus hamsteri DSM 5661 = JCM 6256</name>
    <dbReference type="NCBI Taxonomy" id="1423754"/>
    <lineage>
        <taxon>Bacteria</taxon>
        <taxon>Bacillati</taxon>
        <taxon>Bacillota</taxon>
        <taxon>Bacilli</taxon>
        <taxon>Lactobacillales</taxon>
        <taxon>Lactobacillaceae</taxon>
        <taxon>Lactobacillus</taxon>
    </lineage>
</organism>
<dbReference type="InterPro" id="IPR024499">
    <property type="entry name" value="Mbeg1-like"/>
</dbReference>
<proteinExistence type="predicted"/>
<name>A0A0R1YL83_9LACO</name>
<dbReference type="Gene3D" id="3.40.50.1820">
    <property type="entry name" value="alpha/beta hydrolase"/>
    <property type="match status" value="1"/>
</dbReference>
<dbReference type="Proteomes" id="UP000051223">
    <property type="component" value="Unassembled WGS sequence"/>
</dbReference>
<evidence type="ECO:0008006" key="3">
    <source>
        <dbReference type="Google" id="ProtNLM"/>
    </source>
</evidence>
<comment type="caution">
    <text evidence="1">The sequence shown here is derived from an EMBL/GenBank/DDBJ whole genome shotgun (WGS) entry which is preliminary data.</text>
</comment>
<dbReference type="eggNOG" id="COG2267">
    <property type="taxonomic scope" value="Bacteria"/>
</dbReference>
<dbReference type="AlphaFoldDB" id="A0A0R1YL83"/>
<evidence type="ECO:0000313" key="2">
    <source>
        <dbReference type="Proteomes" id="UP000051223"/>
    </source>
</evidence>
<protein>
    <recommendedName>
        <fullName evidence="3">DUF2974 domain-containing protein</fullName>
    </recommendedName>
</protein>
<reference evidence="1 2" key="1">
    <citation type="journal article" date="2015" name="Genome Announc.">
        <title>Expanding the biotechnology potential of lactobacilli through comparative genomics of 213 strains and associated genera.</title>
        <authorList>
            <person name="Sun Z."/>
            <person name="Harris H.M."/>
            <person name="McCann A."/>
            <person name="Guo C."/>
            <person name="Argimon S."/>
            <person name="Zhang W."/>
            <person name="Yang X."/>
            <person name="Jeffery I.B."/>
            <person name="Cooney J.C."/>
            <person name="Kagawa T.F."/>
            <person name="Liu W."/>
            <person name="Song Y."/>
            <person name="Salvetti E."/>
            <person name="Wrobel A."/>
            <person name="Rasinkangas P."/>
            <person name="Parkhill J."/>
            <person name="Rea M.C."/>
            <person name="O'Sullivan O."/>
            <person name="Ritari J."/>
            <person name="Douillard F.P."/>
            <person name="Paul Ross R."/>
            <person name="Yang R."/>
            <person name="Briner A.E."/>
            <person name="Felis G.E."/>
            <person name="de Vos W.M."/>
            <person name="Barrangou R."/>
            <person name="Klaenhammer T.R."/>
            <person name="Caufield P.W."/>
            <person name="Cui Y."/>
            <person name="Zhang H."/>
            <person name="O'Toole P.W."/>
        </authorList>
    </citation>
    <scope>NUCLEOTIDE SEQUENCE [LARGE SCALE GENOMIC DNA]</scope>
    <source>
        <strain evidence="1 2">DSM 5661</strain>
    </source>
</reference>
<dbReference type="STRING" id="1423754.FC39_GL000596"/>
<dbReference type="SUPFAM" id="SSF53474">
    <property type="entry name" value="alpha/beta-Hydrolases"/>
    <property type="match status" value="1"/>
</dbReference>
<evidence type="ECO:0000313" key="1">
    <source>
        <dbReference type="EMBL" id="KRM40454.1"/>
    </source>
</evidence>
<sequence>MLSEKIVKMVILTIFKERIDLMQGSLDYLRWRGDFSFDQQPFNSVDASLFASLVYLPVDSSAAGHTLNEVANKLRELPSFQHQMHDETGAEIWLLPVSPRFGKIEILNWTNRLEKKPHPLQFTAATFRINKNTILISYRGTDSSMIGWNEDMNMNYMPEVYGQNVAAAYLNNMAKKFPNDKIYLVGHSKGGNFAQYSLSAVRPAVQDRIIKALSFDGPGFFHKVYHSDGFVRTMKKMKTYLPEASIIGTMLDHPERVLIVKSDAPMKDQHDPRRWAVGRNSFVLAESLTTGARILRHALIHFNHSIPDSKRGEMFSALFDAFENSEIRDVNQITTHKIVGTYRLGRVLLSLDPDQRQILNSIFSDIWNTYRSNMNLPFIDGEFQYYPKSNDSKKAPIFFEFYDPDQPNLKLPNKLLTKKDSRAERIKNHIRRHAKDKDTTDKN</sequence>
<dbReference type="EMBL" id="AZGI01000016">
    <property type="protein sequence ID" value="KRM40454.1"/>
    <property type="molecule type" value="Genomic_DNA"/>
</dbReference>